<accession>A0A0A8Y4B4</accession>
<dbReference type="EMBL" id="GBRH01277640">
    <property type="protein sequence ID" value="JAD20255.1"/>
    <property type="molecule type" value="Transcribed_RNA"/>
</dbReference>
<protein>
    <submittedName>
        <fullName evidence="1">Uncharacterized protein</fullName>
    </submittedName>
</protein>
<organism evidence="1">
    <name type="scientific">Arundo donax</name>
    <name type="common">Giant reed</name>
    <name type="synonym">Donax arundinaceus</name>
    <dbReference type="NCBI Taxonomy" id="35708"/>
    <lineage>
        <taxon>Eukaryota</taxon>
        <taxon>Viridiplantae</taxon>
        <taxon>Streptophyta</taxon>
        <taxon>Embryophyta</taxon>
        <taxon>Tracheophyta</taxon>
        <taxon>Spermatophyta</taxon>
        <taxon>Magnoliopsida</taxon>
        <taxon>Liliopsida</taxon>
        <taxon>Poales</taxon>
        <taxon>Poaceae</taxon>
        <taxon>PACMAD clade</taxon>
        <taxon>Arundinoideae</taxon>
        <taxon>Arundineae</taxon>
        <taxon>Arundo</taxon>
    </lineage>
</organism>
<reference evidence="1" key="1">
    <citation type="submission" date="2014-09" db="EMBL/GenBank/DDBJ databases">
        <authorList>
            <person name="Magalhaes I.L.F."/>
            <person name="Oliveira U."/>
            <person name="Santos F.R."/>
            <person name="Vidigal T.H.D.A."/>
            <person name="Brescovit A.D."/>
            <person name="Santos A.J."/>
        </authorList>
    </citation>
    <scope>NUCLEOTIDE SEQUENCE</scope>
    <source>
        <tissue evidence="1">Shoot tissue taken approximately 20 cm above the soil surface</tissue>
    </source>
</reference>
<reference evidence="1" key="2">
    <citation type="journal article" date="2015" name="Data Brief">
        <title>Shoot transcriptome of the giant reed, Arundo donax.</title>
        <authorList>
            <person name="Barrero R.A."/>
            <person name="Guerrero F.D."/>
            <person name="Moolhuijzen P."/>
            <person name="Goolsby J.A."/>
            <person name="Tidwell J."/>
            <person name="Bellgard S.E."/>
            <person name="Bellgard M.I."/>
        </authorList>
    </citation>
    <scope>NUCLEOTIDE SEQUENCE</scope>
    <source>
        <tissue evidence="1">Shoot tissue taken approximately 20 cm above the soil surface</tissue>
    </source>
</reference>
<sequence>MEWQRQTSKSKQLATISIAVNIARHAIWLKESWNLVTTAEGGYQTFIWKWHHKFSCKKRKL</sequence>
<name>A0A0A8Y4B4_ARUDO</name>
<evidence type="ECO:0000313" key="1">
    <source>
        <dbReference type="EMBL" id="JAD20255.1"/>
    </source>
</evidence>
<proteinExistence type="predicted"/>
<dbReference type="AlphaFoldDB" id="A0A0A8Y4B4"/>